<organism evidence="3 4">
    <name type="scientific">Parapedobacter koreensis</name>
    <dbReference type="NCBI Taxonomy" id="332977"/>
    <lineage>
        <taxon>Bacteria</taxon>
        <taxon>Pseudomonadati</taxon>
        <taxon>Bacteroidota</taxon>
        <taxon>Sphingobacteriia</taxon>
        <taxon>Sphingobacteriales</taxon>
        <taxon>Sphingobacteriaceae</taxon>
        <taxon>Parapedobacter</taxon>
    </lineage>
</organism>
<evidence type="ECO:0000256" key="1">
    <source>
        <dbReference type="SAM" id="Phobius"/>
    </source>
</evidence>
<feature type="domain" description="Acyltransferase 3" evidence="2">
    <location>
        <begin position="5"/>
        <end position="314"/>
    </location>
</feature>
<feature type="transmembrane region" description="Helical" evidence="1">
    <location>
        <begin position="206"/>
        <end position="226"/>
    </location>
</feature>
<keyword evidence="3" id="KW-0012">Acyltransferase</keyword>
<dbReference type="InterPro" id="IPR050879">
    <property type="entry name" value="Acyltransferase_3"/>
</dbReference>
<evidence type="ECO:0000313" key="4">
    <source>
        <dbReference type="Proteomes" id="UP000198916"/>
    </source>
</evidence>
<feature type="transmembrane region" description="Helical" evidence="1">
    <location>
        <begin position="135"/>
        <end position="152"/>
    </location>
</feature>
<dbReference type="EMBL" id="FNZR01000004">
    <property type="protein sequence ID" value="SEL25498.1"/>
    <property type="molecule type" value="Genomic_DNA"/>
</dbReference>
<dbReference type="PANTHER" id="PTHR23028">
    <property type="entry name" value="ACETYLTRANSFERASE"/>
    <property type="match status" value="1"/>
</dbReference>
<accession>A0A1H7NR41</accession>
<dbReference type="InterPro" id="IPR002656">
    <property type="entry name" value="Acyl_transf_3_dom"/>
</dbReference>
<protein>
    <submittedName>
        <fullName evidence="3">Peptidoglycan/LPS O-acetylase OafA/YrhL, contains acyltransferase and SGNH-hydrolase domains</fullName>
    </submittedName>
</protein>
<proteinExistence type="predicted"/>
<dbReference type="Pfam" id="PF01757">
    <property type="entry name" value="Acyl_transf_3"/>
    <property type="match status" value="1"/>
</dbReference>
<name>A0A1H7NR41_9SPHI</name>
<dbReference type="STRING" id="332977.SAMN05421740_10462"/>
<keyword evidence="1" id="KW-1133">Transmembrane helix</keyword>
<feature type="transmembrane region" description="Helical" evidence="1">
    <location>
        <begin position="12"/>
        <end position="28"/>
    </location>
</feature>
<feature type="transmembrane region" description="Helical" evidence="1">
    <location>
        <begin position="172"/>
        <end position="191"/>
    </location>
</feature>
<evidence type="ECO:0000313" key="3">
    <source>
        <dbReference type="EMBL" id="SEL25498.1"/>
    </source>
</evidence>
<dbReference type="GO" id="GO:0016787">
    <property type="term" value="F:hydrolase activity"/>
    <property type="evidence" value="ECO:0007669"/>
    <property type="project" value="UniProtKB-KW"/>
</dbReference>
<dbReference type="AlphaFoldDB" id="A0A1H7NR41"/>
<feature type="transmembrane region" description="Helical" evidence="1">
    <location>
        <begin position="232"/>
        <end position="253"/>
    </location>
</feature>
<keyword evidence="1" id="KW-0472">Membrane</keyword>
<reference evidence="4" key="1">
    <citation type="submission" date="2016-10" db="EMBL/GenBank/DDBJ databases">
        <authorList>
            <person name="Varghese N."/>
            <person name="Submissions S."/>
        </authorList>
    </citation>
    <scope>NUCLEOTIDE SEQUENCE [LARGE SCALE GENOMIC DNA]</scope>
    <source>
        <strain evidence="4">Jip14</strain>
    </source>
</reference>
<evidence type="ECO:0000259" key="2">
    <source>
        <dbReference type="Pfam" id="PF01757"/>
    </source>
</evidence>
<feature type="transmembrane region" description="Helical" evidence="1">
    <location>
        <begin position="40"/>
        <end position="67"/>
    </location>
</feature>
<feature type="transmembrane region" description="Helical" evidence="1">
    <location>
        <begin position="260"/>
        <end position="282"/>
    </location>
</feature>
<dbReference type="RefSeq" id="WP_090605558.1">
    <property type="nucleotide sequence ID" value="NZ_FNZR01000004.1"/>
</dbReference>
<dbReference type="OrthoDB" id="9767863at2"/>
<gene>
    <name evidence="3" type="ORF">SAMN05421740_10462</name>
</gene>
<sequence>MKRVIGLDSLRFILAGIVLLGHGAFPLIDQTYIEKYPQLAYVNAIIGNAFVGIAAVIAFFVISGFVIHYPYATGKRINIIEFYAKRVTRIAIPAIIAMAIYHYTLNLFMGVVWSLICELIYYFLYPIFLKYKKNYFNQILIASFILSYIVSINYSSNSIEYNGDFHRNGFTITWIVGLPTWLIGVALADVFTKKNYTYLPSYQKVWAYRLISWCAASICSILRFHVGIAYVYTLPIFSILVFYWLKTEIFYYTNRNENKLLAYGGQMSYSLYLMHAYCLTVVELNFHSGLDLTNSPFLCLLAIVLSLLVSWLYYLFVEKPSHKLARKITFPRKKDIQVQIQ</sequence>
<keyword evidence="3" id="KW-0808">Transferase</keyword>
<feature type="transmembrane region" description="Helical" evidence="1">
    <location>
        <begin position="294"/>
        <end position="317"/>
    </location>
</feature>
<keyword evidence="3" id="KW-0378">Hydrolase</keyword>
<feature type="transmembrane region" description="Helical" evidence="1">
    <location>
        <begin position="110"/>
        <end position="128"/>
    </location>
</feature>
<dbReference type="GO" id="GO:0016747">
    <property type="term" value="F:acyltransferase activity, transferring groups other than amino-acyl groups"/>
    <property type="evidence" value="ECO:0007669"/>
    <property type="project" value="InterPro"/>
</dbReference>
<keyword evidence="1" id="KW-0812">Transmembrane</keyword>
<keyword evidence="4" id="KW-1185">Reference proteome</keyword>
<feature type="transmembrane region" description="Helical" evidence="1">
    <location>
        <begin position="87"/>
        <end position="104"/>
    </location>
</feature>
<dbReference type="Proteomes" id="UP000198916">
    <property type="component" value="Unassembled WGS sequence"/>
</dbReference>